<organism evidence="1 2">
    <name type="scientific">Conoideocrella luteorostrata</name>
    <dbReference type="NCBI Taxonomy" id="1105319"/>
    <lineage>
        <taxon>Eukaryota</taxon>
        <taxon>Fungi</taxon>
        <taxon>Dikarya</taxon>
        <taxon>Ascomycota</taxon>
        <taxon>Pezizomycotina</taxon>
        <taxon>Sordariomycetes</taxon>
        <taxon>Hypocreomycetidae</taxon>
        <taxon>Hypocreales</taxon>
        <taxon>Clavicipitaceae</taxon>
        <taxon>Conoideocrella</taxon>
    </lineage>
</organism>
<name>A0AAJ0FVX7_9HYPO</name>
<dbReference type="Proteomes" id="UP001251528">
    <property type="component" value="Unassembled WGS sequence"/>
</dbReference>
<accession>A0AAJ0FVX7</accession>
<evidence type="ECO:0000313" key="1">
    <source>
        <dbReference type="EMBL" id="KAK2593188.1"/>
    </source>
</evidence>
<proteinExistence type="predicted"/>
<reference evidence="1" key="1">
    <citation type="submission" date="2023-06" db="EMBL/GenBank/DDBJ databases">
        <title>Conoideocrella luteorostrata (Hypocreales: Clavicipitaceae), a potential biocontrol fungus for elongate hemlock scale in United States Christmas tree production areas.</title>
        <authorList>
            <person name="Barrett H."/>
            <person name="Lovett B."/>
            <person name="Macias A.M."/>
            <person name="Stajich J.E."/>
            <person name="Kasson M.T."/>
        </authorList>
    </citation>
    <scope>NUCLEOTIDE SEQUENCE</scope>
    <source>
        <strain evidence="1">ARSEF 14590</strain>
    </source>
</reference>
<evidence type="ECO:0000313" key="2">
    <source>
        <dbReference type="Proteomes" id="UP001251528"/>
    </source>
</evidence>
<keyword evidence="2" id="KW-1185">Reference proteome</keyword>
<protein>
    <submittedName>
        <fullName evidence="1">Uncharacterized protein</fullName>
    </submittedName>
</protein>
<dbReference type="AlphaFoldDB" id="A0AAJ0FVX7"/>
<comment type="caution">
    <text evidence="1">The sequence shown here is derived from an EMBL/GenBank/DDBJ whole genome shotgun (WGS) entry which is preliminary data.</text>
</comment>
<sequence length="549" mass="63288">MDPFSKLPPEIRLLILESQPDFAAALSLITPLIRASPIMMQQFQNYRWRISSAYGGIPFHAGLIRDAIAIITFPEAPEHLNEDDHYANVCYHLSLWGKQRFPDPTKPDTLDVDMIYKLEKLFKWLSRYIKDYISKAASEFLPRAYLRLPEWSICHRSPRQLKLQQEATYVNPDKLSAEQQHQIIKGFLRYELLCRVYGPFGNDTNSSGRIFDRSNYSVMDLRNTPDPDSTSNWVLNRHYLFCFWDWALLNRFEGTSITSPELQLLPCVREYIQTLYGAYISELLSLEVPSTAIASGDFRLDWENAPASHINNFPDYAVPFHDDDDEDDFYDPLSPHDFDPDMPPYGSDDDISLYSSDDGISLPSSDDDIPLPSSDDDIPLPSSYESKEVFWPHKESRSYWNKDVISLVASAGLNFLTTVLVKGMHYTQIRGLIYSFSRHKPEINATSINGSVCGPLSETREAVDYYANSFIRLHRQRLWHLFKGSSIIPRLPTEHEYCQVYGPGPHGGIVKWNLDADKSRYELICHGRGIWTSEEMSKLRSPFWERTIH</sequence>
<gene>
    <name evidence="1" type="ORF">QQS21_009117</name>
</gene>
<dbReference type="EMBL" id="JASWJB010000224">
    <property type="protein sequence ID" value="KAK2593188.1"/>
    <property type="molecule type" value="Genomic_DNA"/>
</dbReference>